<dbReference type="eggNOG" id="COG2823">
    <property type="taxonomic scope" value="Bacteria"/>
</dbReference>
<protein>
    <submittedName>
        <fullName evidence="2">Periplasmic or secreted lipoprotein</fullName>
    </submittedName>
</protein>
<evidence type="ECO:0000313" key="3">
    <source>
        <dbReference type="Proteomes" id="UP000005258"/>
    </source>
</evidence>
<feature type="domain" description="BON" evidence="1">
    <location>
        <begin position="150"/>
        <end position="218"/>
    </location>
</feature>
<keyword evidence="2" id="KW-0449">Lipoprotein</keyword>
<dbReference type="InterPro" id="IPR051686">
    <property type="entry name" value="Lipoprotein_DolP"/>
</dbReference>
<name>I3TRB5_TISMK</name>
<gene>
    <name evidence="2" type="ordered locus">TMO_3465</name>
</gene>
<dbReference type="PANTHER" id="PTHR34606:SF15">
    <property type="entry name" value="BON DOMAIN-CONTAINING PROTEIN"/>
    <property type="match status" value="1"/>
</dbReference>
<sequence>MRAPFNVLTSPPTTEPMTELFSRTTPLRRLAVPLVAIALAGLLQACAAAVATGGATAVSAAADERGIGGVVSDADIRAGIARRYFERQVDELYRPVHIQVNQGRVLLTGRVATRTWKSEAVSIARGVPGVTQVMDEIRVVGEGNLGDYARDTWLTTKVRAALLADEAVNSFNYNIEVSGAVVYLIGLAASDAEHARAVEIARGISGVKRVVSYVEVKHPGAGA</sequence>
<organism evidence="2 3">
    <name type="scientific">Tistrella mobilis (strain KA081020-065)</name>
    <dbReference type="NCBI Taxonomy" id="1110502"/>
    <lineage>
        <taxon>Bacteria</taxon>
        <taxon>Pseudomonadati</taxon>
        <taxon>Pseudomonadota</taxon>
        <taxon>Alphaproteobacteria</taxon>
        <taxon>Geminicoccales</taxon>
        <taxon>Geminicoccaceae</taxon>
        <taxon>Tistrella</taxon>
    </lineage>
</organism>
<dbReference type="EMBL" id="CP003236">
    <property type="protein sequence ID" value="AFK55303.1"/>
    <property type="molecule type" value="Genomic_DNA"/>
</dbReference>
<accession>I3TRB5</accession>
<dbReference type="InterPro" id="IPR007055">
    <property type="entry name" value="BON_dom"/>
</dbReference>
<dbReference type="HOGENOM" id="CLU_083606_5_2_5"/>
<dbReference type="PROSITE" id="PS50914">
    <property type="entry name" value="BON"/>
    <property type="match status" value="2"/>
</dbReference>
<dbReference type="InterPro" id="IPR014004">
    <property type="entry name" value="Transpt-assoc_nodulatn_dom_bac"/>
</dbReference>
<dbReference type="KEGG" id="tmo:TMO_3465"/>
<keyword evidence="3" id="KW-1185">Reference proteome</keyword>
<dbReference type="Pfam" id="PF04972">
    <property type="entry name" value="BON"/>
    <property type="match status" value="2"/>
</dbReference>
<dbReference type="Proteomes" id="UP000005258">
    <property type="component" value="Chromosome"/>
</dbReference>
<dbReference type="AlphaFoldDB" id="I3TRB5"/>
<evidence type="ECO:0000313" key="2">
    <source>
        <dbReference type="EMBL" id="AFK55303.1"/>
    </source>
</evidence>
<evidence type="ECO:0000259" key="1">
    <source>
        <dbReference type="PROSITE" id="PS50914"/>
    </source>
</evidence>
<feature type="domain" description="BON" evidence="1">
    <location>
        <begin position="72"/>
        <end position="141"/>
    </location>
</feature>
<proteinExistence type="predicted"/>
<dbReference type="SMART" id="SM00749">
    <property type="entry name" value="BON"/>
    <property type="match status" value="1"/>
</dbReference>
<reference evidence="2 3" key="1">
    <citation type="journal article" date="2012" name="J. Am. Chem. Soc.">
        <title>Bacterial biosynthesis and maturation of the didemnin anti-cancer agents.</title>
        <authorList>
            <person name="Xu Y."/>
            <person name="Kersten R.D."/>
            <person name="Nam S.J."/>
            <person name="Lu L."/>
            <person name="Al-Suwailem A.M."/>
            <person name="Zheng H."/>
            <person name="Fenical W."/>
            <person name="Dorrestein P.C."/>
            <person name="Moore B.S."/>
            <person name="Qian P.Y."/>
        </authorList>
    </citation>
    <scope>NUCLEOTIDE SEQUENCE [LARGE SCALE GENOMIC DNA]</scope>
    <source>
        <strain evidence="2 3">KA081020-065</strain>
    </source>
</reference>
<dbReference type="Gene3D" id="3.40.1520.20">
    <property type="match status" value="1"/>
</dbReference>
<dbReference type="STRING" id="1110502.TMO_3465"/>
<dbReference type="PANTHER" id="PTHR34606">
    <property type="entry name" value="BON DOMAIN-CONTAINING PROTEIN"/>
    <property type="match status" value="1"/>
</dbReference>